<dbReference type="CDD" id="cd22744">
    <property type="entry name" value="OTU"/>
    <property type="match status" value="1"/>
</dbReference>
<dbReference type="Gene3D" id="3.90.70.80">
    <property type="match status" value="1"/>
</dbReference>
<reference evidence="4" key="3">
    <citation type="submission" date="2015-04" db="UniProtKB">
        <authorList>
            <consortium name="EnsemblPlants"/>
        </authorList>
    </citation>
    <scope>IDENTIFICATION</scope>
    <source>
        <strain evidence="4">cv. Jemalong A17</strain>
    </source>
</reference>
<dbReference type="EnsemblPlants" id="AES75784">
    <property type="protein sequence ID" value="AES75784"/>
    <property type="gene ID" value="MTR_6g059580"/>
</dbReference>
<reference evidence="3 5" key="1">
    <citation type="journal article" date="2011" name="Nature">
        <title>The Medicago genome provides insight into the evolution of rhizobial symbioses.</title>
        <authorList>
            <person name="Young N.D."/>
            <person name="Debelle F."/>
            <person name="Oldroyd G.E."/>
            <person name="Geurts R."/>
            <person name="Cannon S.B."/>
            <person name="Udvardi M.K."/>
            <person name="Benedito V.A."/>
            <person name="Mayer K.F."/>
            <person name="Gouzy J."/>
            <person name="Schoof H."/>
            <person name="Van de Peer Y."/>
            <person name="Proost S."/>
            <person name="Cook D.R."/>
            <person name="Meyers B.C."/>
            <person name="Spannagl M."/>
            <person name="Cheung F."/>
            <person name="De Mita S."/>
            <person name="Krishnakumar V."/>
            <person name="Gundlach H."/>
            <person name="Zhou S."/>
            <person name="Mudge J."/>
            <person name="Bharti A.K."/>
            <person name="Murray J.D."/>
            <person name="Naoumkina M.A."/>
            <person name="Rosen B."/>
            <person name="Silverstein K.A."/>
            <person name="Tang H."/>
            <person name="Rombauts S."/>
            <person name="Zhao P.X."/>
            <person name="Zhou P."/>
            <person name="Barbe V."/>
            <person name="Bardou P."/>
            <person name="Bechner M."/>
            <person name="Bellec A."/>
            <person name="Berger A."/>
            <person name="Berges H."/>
            <person name="Bidwell S."/>
            <person name="Bisseling T."/>
            <person name="Choisne N."/>
            <person name="Couloux A."/>
            <person name="Denny R."/>
            <person name="Deshpande S."/>
            <person name="Dai X."/>
            <person name="Doyle J.J."/>
            <person name="Dudez A.M."/>
            <person name="Farmer A.D."/>
            <person name="Fouteau S."/>
            <person name="Franken C."/>
            <person name="Gibelin C."/>
            <person name="Gish J."/>
            <person name="Goldstein S."/>
            <person name="Gonzalez A.J."/>
            <person name="Green P.J."/>
            <person name="Hallab A."/>
            <person name="Hartog M."/>
            <person name="Hua A."/>
            <person name="Humphray S.J."/>
            <person name="Jeong D.H."/>
            <person name="Jing Y."/>
            <person name="Jocker A."/>
            <person name="Kenton S.M."/>
            <person name="Kim D.J."/>
            <person name="Klee K."/>
            <person name="Lai H."/>
            <person name="Lang C."/>
            <person name="Lin S."/>
            <person name="Macmil S.L."/>
            <person name="Magdelenat G."/>
            <person name="Matthews L."/>
            <person name="McCorrison J."/>
            <person name="Monaghan E.L."/>
            <person name="Mun J.H."/>
            <person name="Najar F.Z."/>
            <person name="Nicholson C."/>
            <person name="Noirot C."/>
            <person name="O'Bleness M."/>
            <person name="Paule C.R."/>
            <person name="Poulain J."/>
            <person name="Prion F."/>
            <person name="Qin B."/>
            <person name="Qu C."/>
            <person name="Retzel E.F."/>
            <person name="Riddle C."/>
            <person name="Sallet E."/>
            <person name="Samain S."/>
            <person name="Samson N."/>
            <person name="Sanders I."/>
            <person name="Saurat O."/>
            <person name="Scarpelli C."/>
            <person name="Schiex T."/>
            <person name="Segurens B."/>
            <person name="Severin A.J."/>
            <person name="Sherrier D.J."/>
            <person name="Shi R."/>
            <person name="Sims S."/>
            <person name="Singer S.R."/>
            <person name="Sinharoy S."/>
            <person name="Sterck L."/>
            <person name="Viollet A."/>
            <person name="Wang B.B."/>
            <person name="Wang K."/>
            <person name="Wang M."/>
            <person name="Wang X."/>
            <person name="Warfsmann J."/>
            <person name="Weissenbach J."/>
            <person name="White D.D."/>
            <person name="White J.D."/>
            <person name="Wiley G.B."/>
            <person name="Wincker P."/>
            <person name="Xing Y."/>
            <person name="Yang L."/>
            <person name="Yao Z."/>
            <person name="Ying F."/>
            <person name="Zhai J."/>
            <person name="Zhou L."/>
            <person name="Zuber A."/>
            <person name="Denarie J."/>
            <person name="Dixon R.A."/>
            <person name="May G.D."/>
            <person name="Schwartz D.C."/>
            <person name="Rogers J."/>
            <person name="Quetier F."/>
            <person name="Town C.D."/>
            <person name="Roe B.A."/>
        </authorList>
    </citation>
    <scope>NUCLEOTIDE SEQUENCE [LARGE SCALE GENOMIC DNA]</scope>
    <source>
        <strain evidence="3">A17</strain>
        <strain evidence="4 5">cv. Jemalong A17</strain>
    </source>
</reference>
<dbReference type="AlphaFoldDB" id="G7KMI1"/>
<dbReference type="EMBL" id="CM001222">
    <property type="protein sequence ID" value="AES75784.1"/>
    <property type="molecule type" value="Genomic_DNA"/>
</dbReference>
<evidence type="ECO:0000259" key="2">
    <source>
        <dbReference type="PROSITE" id="PS50802"/>
    </source>
</evidence>
<feature type="domain" description="OTU" evidence="2">
    <location>
        <begin position="48"/>
        <end position="130"/>
    </location>
</feature>
<dbReference type="PaxDb" id="3880-AES75784"/>
<dbReference type="Proteomes" id="UP000002051">
    <property type="component" value="Chromosome 6"/>
</dbReference>
<gene>
    <name evidence="3" type="ordered locus">MTR_6g059580</name>
</gene>
<reference evidence="3 5" key="2">
    <citation type="journal article" date="2014" name="BMC Genomics">
        <title>An improved genome release (version Mt4.0) for the model legume Medicago truncatula.</title>
        <authorList>
            <person name="Tang H."/>
            <person name="Krishnakumar V."/>
            <person name="Bidwell S."/>
            <person name="Rosen B."/>
            <person name="Chan A."/>
            <person name="Zhou S."/>
            <person name="Gentzbittel L."/>
            <person name="Childs K.L."/>
            <person name="Yandell M."/>
            <person name="Gundlach H."/>
            <person name="Mayer K.F."/>
            <person name="Schwartz D.C."/>
            <person name="Town C.D."/>
        </authorList>
    </citation>
    <scope>GENOME REANNOTATION</scope>
    <source>
        <strain evidence="4 5">cv. Jemalong A17</strain>
    </source>
</reference>
<sequence length="130" mass="14761">MKGARLGKTSCSPLPPPTRFPKPISVTTSIPVLSPMDYMSKFMLPFKEKVVDVIGDGHCGFRTIAEFLGLTEDSHIMIRRHLIQEMKDHRNDYVGVYAGEDRYNYILNGLHRPPNSGGIALVDKWLRFRT</sequence>
<proteinExistence type="predicted"/>
<dbReference type="GO" id="GO:0004843">
    <property type="term" value="F:cysteine-type deubiquitinase activity"/>
    <property type="evidence" value="ECO:0000318"/>
    <property type="project" value="GO_Central"/>
</dbReference>
<evidence type="ECO:0000256" key="1">
    <source>
        <dbReference type="SAM" id="MobiDB-lite"/>
    </source>
</evidence>
<dbReference type="InterPro" id="IPR003323">
    <property type="entry name" value="OTU_dom"/>
</dbReference>
<dbReference type="PROSITE" id="PS50802">
    <property type="entry name" value="OTU"/>
    <property type="match status" value="1"/>
</dbReference>
<evidence type="ECO:0000313" key="5">
    <source>
        <dbReference type="Proteomes" id="UP000002051"/>
    </source>
</evidence>
<evidence type="ECO:0000313" key="4">
    <source>
        <dbReference type="EnsemblPlants" id="AES75784"/>
    </source>
</evidence>
<dbReference type="HOGENOM" id="CLU_115142_0_0_1"/>
<organism evidence="3 5">
    <name type="scientific">Medicago truncatula</name>
    <name type="common">Barrel medic</name>
    <name type="synonym">Medicago tribuloides</name>
    <dbReference type="NCBI Taxonomy" id="3880"/>
    <lineage>
        <taxon>Eukaryota</taxon>
        <taxon>Viridiplantae</taxon>
        <taxon>Streptophyta</taxon>
        <taxon>Embryophyta</taxon>
        <taxon>Tracheophyta</taxon>
        <taxon>Spermatophyta</taxon>
        <taxon>Magnoliopsida</taxon>
        <taxon>eudicotyledons</taxon>
        <taxon>Gunneridae</taxon>
        <taxon>Pentapetalae</taxon>
        <taxon>rosids</taxon>
        <taxon>fabids</taxon>
        <taxon>Fabales</taxon>
        <taxon>Fabaceae</taxon>
        <taxon>Papilionoideae</taxon>
        <taxon>50 kb inversion clade</taxon>
        <taxon>NPAAA clade</taxon>
        <taxon>Hologalegina</taxon>
        <taxon>IRL clade</taxon>
        <taxon>Trifolieae</taxon>
        <taxon>Medicago</taxon>
    </lineage>
</organism>
<keyword evidence="5" id="KW-1185">Reference proteome</keyword>
<protein>
    <recommendedName>
        <fullName evidence="2">OTU domain-containing protein</fullName>
    </recommendedName>
</protein>
<evidence type="ECO:0000313" key="3">
    <source>
        <dbReference type="EMBL" id="AES75784.1"/>
    </source>
</evidence>
<name>G7KMI1_MEDTR</name>
<accession>G7KMI1</accession>
<feature type="region of interest" description="Disordered" evidence="1">
    <location>
        <begin position="1"/>
        <end position="20"/>
    </location>
</feature>